<gene>
    <name evidence="1" type="ORF">LDG_6646</name>
</gene>
<protein>
    <recommendedName>
        <fullName evidence="3">Lipoprotein</fullName>
    </recommendedName>
</protein>
<accession>G9EN25</accession>
<dbReference type="HOGENOM" id="CLU_2601676_0_0_6"/>
<evidence type="ECO:0000313" key="2">
    <source>
        <dbReference type="Proteomes" id="UP000002770"/>
    </source>
</evidence>
<name>G9EN25_9GAMM</name>
<dbReference type="EMBL" id="JH413817">
    <property type="protein sequence ID" value="EHL31186.1"/>
    <property type="molecule type" value="Genomic_DNA"/>
</dbReference>
<keyword evidence="2" id="KW-1185">Reference proteome</keyword>
<dbReference type="Proteomes" id="UP000002770">
    <property type="component" value="Unassembled WGS sequence"/>
</dbReference>
<evidence type="ECO:0000313" key="1">
    <source>
        <dbReference type="EMBL" id="EHL31186.1"/>
    </source>
</evidence>
<proteinExistence type="predicted"/>
<evidence type="ECO:0008006" key="3">
    <source>
        <dbReference type="Google" id="ProtNLM"/>
    </source>
</evidence>
<dbReference type="InParanoid" id="G9EN25"/>
<dbReference type="PROSITE" id="PS51257">
    <property type="entry name" value="PROKAR_LIPOPROTEIN"/>
    <property type="match status" value="1"/>
</dbReference>
<reference evidence="1 2" key="1">
    <citation type="journal article" date="2011" name="BMC Genomics">
        <title>Insight into cross-talk between intra-amoebal pathogens.</title>
        <authorList>
            <person name="Gimenez G."/>
            <person name="Bertelli C."/>
            <person name="Moliner C."/>
            <person name="Robert C."/>
            <person name="Raoult D."/>
            <person name="Fournier P.E."/>
            <person name="Greub G."/>
        </authorList>
    </citation>
    <scope>NUCLEOTIDE SEQUENCE [LARGE SCALE GENOMIC DNA]</scope>
    <source>
        <strain evidence="1 2">LLAP12</strain>
    </source>
</reference>
<sequence>MKKTALSIGLCGVILILIGCAENYSGYANATSTPVYFAPDTVERYSAPPSQQPKDADQIQALRYKLFDVPMDNSNDWSY</sequence>
<dbReference type="AlphaFoldDB" id="G9EN25"/>
<organism evidence="1 2">
    <name type="scientific">Legionella drancourtii LLAP12</name>
    <dbReference type="NCBI Taxonomy" id="658187"/>
    <lineage>
        <taxon>Bacteria</taxon>
        <taxon>Pseudomonadati</taxon>
        <taxon>Pseudomonadota</taxon>
        <taxon>Gammaproteobacteria</taxon>
        <taxon>Legionellales</taxon>
        <taxon>Legionellaceae</taxon>
        <taxon>Legionella</taxon>
    </lineage>
</organism>
<dbReference type="RefSeq" id="WP_006870576.1">
    <property type="nucleotide sequence ID" value="NZ_JH413817.1"/>
</dbReference>